<dbReference type="EMBL" id="AP023322">
    <property type="protein sequence ID" value="BCI62864.1"/>
    <property type="molecule type" value="Genomic_DNA"/>
</dbReference>
<accession>A0A7G1HWT2</accession>
<organism evidence="1 2">
    <name type="scientific">Coprobacter secundus subsp. similis</name>
    <dbReference type="NCBI Taxonomy" id="2751153"/>
    <lineage>
        <taxon>Bacteria</taxon>
        <taxon>Pseudomonadati</taxon>
        <taxon>Bacteroidota</taxon>
        <taxon>Bacteroidia</taxon>
        <taxon>Bacteroidales</taxon>
        <taxon>Barnesiellaceae</taxon>
        <taxon>Coprobacter</taxon>
    </lineage>
</organism>
<sequence length="75" mass="8635">MYKNCIFNYSSYLCRALVRDLYSKESIKRESGENPEQSRCCKFHTNVVSIYQLATESNKFGKALINGNKSEDLPC</sequence>
<reference evidence="2" key="1">
    <citation type="submission" date="2020-07" db="EMBL/GenBank/DDBJ databases">
        <title>Complete genome sequencing of Coprobacter sp. strain 2CBH44.</title>
        <authorList>
            <person name="Sakamoto M."/>
            <person name="Murakami T."/>
            <person name="Mori H."/>
        </authorList>
    </citation>
    <scope>NUCLEOTIDE SEQUENCE [LARGE SCALE GENOMIC DNA]</scope>
    <source>
        <strain evidence="2">2CBH44</strain>
    </source>
</reference>
<protein>
    <submittedName>
        <fullName evidence="1">Uncharacterized protein</fullName>
    </submittedName>
</protein>
<proteinExistence type="predicted"/>
<dbReference type="AlphaFoldDB" id="A0A7G1HWT2"/>
<evidence type="ECO:0000313" key="1">
    <source>
        <dbReference type="EMBL" id="BCI62864.1"/>
    </source>
</evidence>
<evidence type="ECO:0000313" key="2">
    <source>
        <dbReference type="Proteomes" id="UP000594042"/>
    </source>
</evidence>
<name>A0A7G1HWT2_9BACT</name>
<dbReference type="KEGG" id="copr:Cop2CBH44_12170"/>
<keyword evidence="2" id="KW-1185">Reference proteome</keyword>
<gene>
    <name evidence="1" type="ORF">Cop2CBH44_12170</name>
</gene>
<dbReference type="Proteomes" id="UP000594042">
    <property type="component" value="Chromosome"/>
</dbReference>